<dbReference type="Proteomes" id="UP000198535">
    <property type="component" value="Unassembled WGS sequence"/>
</dbReference>
<reference evidence="2" key="1">
    <citation type="submission" date="2016-10" db="EMBL/GenBank/DDBJ databases">
        <authorList>
            <person name="Varghese N."/>
            <person name="Submissions S."/>
        </authorList>
    </citation>
    <scope>NUCLEOTIDE SEQUENCE [LARGE SCALE GENOMIC DNA]</scope>
    <source>
        <strain evidence="2">Mob M</strain>
    </source>
</reference>
<gene>
    <name evidence="1" type="ORF">SAMN04488696_1084</name>
</gene>
<dbReference type="AlphaFoldDB" id="A0A1I4QME9"/>
<sequence length="155" mass="17244">MDDEVIGIVPNMRKSKMLGLSYDAFTLVATPDTTIFAKVTNDVMKQVVKESRDQAKAEGKGFLGQWGAQIKGSFRYAERYAGMSAQAALAENEANFAIPNAGIKSIKVKKKSSSDDDQVQNIWEVNIQSNSGKLKFKTDFDPKDHFKKIYGDRVK</sequence>
<organism evidence="1 2">
    <name type="scientific">Methanolobus profundi</name>
    <dbReference type="NCBI Taxonomy" id="487685"/>
    <lineage>
        <taxon>Archaea</taxon>
        <taxon>Methanobacteriati</taxon>
        <taxon>Methanobacteriota</taxon>
        <taxon>Stenosarchaea group</taxon>
        <taxon>Methanomicrobia</taxon>
        <taxon>Methanosarcinales</taxon>
        <taxon>Methanosarcinaceae</taxon>
        <taxon>Methanolobus</taxon>
    </lineage>
</organism>
<keyword evidence="2" id="KW-1185">Reference proteome</keyword>
<evidence type="ECO:0000313" key="1">
    <source>
        <dbReference type="EMBL" id="SFM40926.1"/>
    </source>
</evidence>
<protein>
    <submittedName>
        <fullName evidence="1">Uncharacterized protein</fullName>
    </submittedName>
</protein>
<dbReference type="OrthoDB" id="123577at2157"/>
<accession>A0A1I4QME9</accession>
<dbReference type="EMBL" id="FOUJ01000002">
    <property type="protein sequence ID" value="SFM40926.1"/>
    <property type="molecule type" value="Genomic_DNA"/>
</dbReference>
<evidence type="ECO:0000313" key="2">
    <source>
        <dbReference type="Proteomes" id="UP000198535"/>
    </source>
</evidence>
<dbReference type="RefSeq" id="WP_091934385.1">
    <property type="nucleotide sequence ID" value="NZ_FOUJ01000002.1"/>
</dbReference>
<proteinExistence type="predicted"/>
<name>A0A1I4QME9_9EURY</name>